<keyword evidence="2" id="KW-0645">Protease</keyword>
<keyword evidence="4" id="KW-0720">Serine protease</keyword>
<evidence type="ECO:0000259" key="6">
    <source>
        <dbReference type="PROSITE" id="PS50106"/>
    </source>
</evidence>
<dbReference type="RefSeq" id="WP_155701793.1">
    <property type="nucleotide sequence ID" value="NZ_CP034235.1"/>
</dbReference>
<dbReference type="NCBIfam" id="TIGR00225">
    <property type="entry name" value="prc"/>
    <property type="match status" value="1"/>
</dbReference>
<evidence type="ECO:0000256" key="4">
    <source>
        <dbReference type="ARBA" id="ARBA00022825"/>
    </source>
</evidence>
<dbReference type="AlphaFoldDB" id="A0A6B8RKB3"/>
<protein>
    <submittedName>
        <fullName evidence="7">PDZ domain-containing protein</fullName>
    </submittedName>
</protein>
<keyword evidence="3" id="KW-0378">Hydrolase</keyword>
<dbReference type="Pfam" id="PF22694">
    <property type="entry name" value="CtpB_N-like"/>
    <property type="match status" value="1"/>
</dbReference>
<dbReference type="OrthoDB" id="9812068at2"/>
<feature type="domain" description="PDZ" evidence="6">
    <location>
        <begin position="96"/>
        <end position="159"/>
    </location>
</feature>
<dbReference type="Pfam" id="PF07833">
    <property type="entry name" value="Cu_amine_oxidN1"/>
    <property type="match status" value="1"/>
</dbReference>
<dbReference type="PANTHER" id="PTHR32060">
    <property type="entry name" value="TAIL-SPECIFIC PROTEASE"/>
    <property type="match status" value="1"/>
</dbReference>
<dbReference type="Gene3D" id="3.30.750.44">
    <property type="match status" value="1"/>
</dbReference>
<dbReference type="InterPro" id="IPR004447">
    <property type="entry name" value="Peptidase_S41A"/>
</dbReference>
<sequence length="489" mass="53317">MFRYISRAKLHKSLRKSLLILTLSTLGTLPILSIASAADSTAPTAVTDEVFKLLQDNHFSAVSPEKLSDNAIKGMVDGLNDPYTVYFTPKEWKGFENALEQNYVGIGVRLNTDENGIFITEIFKGSPAEAGGIKIGDYITGVDGKTTKKVTVDKLIEMVLGEENTNVTITVTRNKEVLDLKMLRKTINLPVVTGKLFEDGTGYIQLSSFSTDADELFAAKLKEFQQNHIRSLVIDLRDNGGGLLDTASNIAKLFIKEGTLIHTNDRNHIDAPITLKGGATVDFPVYVLVNENSASASEVLAGALQDYKLATVIGTKSFGKGSVQSIFPLSNGGVLKVTIEEYLTPKNHKVNKVGITPDIESLGYVPQLITAFQTAGMKEIKLTKNNNEISINNQAFGGENYTIKTVNNKIYVPSRILATLIKGKISWNTAAKAVQITASNKNEVFPVTAGGTLNEKGTTYLELASFSKKFPQLQWSMEKDLLTLQVKGK</sequence>
<feature type="signal peptide" evidence="5">
    <location>
        <begin position="1"/>
        <end position="37"/>
    </location>
</feature>
<dbReference type="InterPro" id="IPR012854">
    <property type="entry name" value="Cu_amine_oxidase-like_N"/>
</dbReference>
<reference evidence="8" key="1">
    <citation type="submission" date="2018-11" db="EMBL/GenBank/DDBJ databases">
        <title>Complete genome sequence of Paenibacillus sp. ML311-T8.</title>
        <authorList>
            <person name="Nam Y.-D."/>
            <person name="Kang J."/>
            <person name="Chung W.-H."/>
            <person name="Park Y.S."/>
        </authorList>
    </citation>
    <scope>NUCLEOTIDE SEQUENCE [LARGE SCALE GENOMIC DNA]</scope>
    <source>
        <strain evidence="8">ML311-T8</strain>
    </source>
</reference>
<accession>A0A6B8RKB3</accession>
<name>A0A6B8RKB3_9BACL</name>
<organism evidence="7 8">
    <name type="scientific">Paenibacillus psychroresistens</name>
    <dbReference type="NCBI Taxonomy" id="1778678"/>
    <lineage>
        <taxon>Bacteria</taxon>
        <taxon>Bacillati</taxon>
        <taxon>Bacillota</taxon>
        <taxon>Bacilli</taxon>
        <taxon>Bacillales</taxon>
        <taxon>Paenibacillaceae</taxon>
        <taxon>Paenibacillus</taxon>
    </lineage>
</organism>
<evidence type="ECO:0000256" key="3">
    <source>
        <dbReference type="ARBA" id="ARBA00022801"/>
    </source>
</evidence>
<dbReference type="SUPFAM" id="SSF50156">
    <property type="entry name" value="PDZ domain-like"/>
    <property type="match status" value="1"/>
</dbReference>
<dbReference type="CDD" id="cd07560">
    <property type="entry name" value="Peptidase_S41_CPP"/>
    <property type="match status" value="1"/>
</dbReference>
<dbReference type="GO" id="GO:0004175">
    <property type="term" value="F:endopeptidase activity"/>
    <property type="evidence" value="ECO:0007669"/>
    <property type="project" value="TreeGrafter"/>
</dbReference>
<dbReference type="InterPro" id="IPR055210">
    <property type="entry name" value="CtpA/B_N"/>
</dbReference>
<feature type="chain" id="PRO_5025494153" evidence="5">
    <location>
        <begin position="38"/>
        <end position="489"/>
    </location>
</feature>
<dbReference type="SMART" id="SM00228">
    <property type="entry name" value="PDZ"/>
    <property type="match status" value="1"/>
</dbReference>
<dbReference type="GO" id="GO:0030288">
    <property type="term" value="C:outer membrane-bounded periplasmic space"/>
    <property type="evidence" value="ECO:0007669"/>
    <property type="project" value="TreeGrafter"/>
</dbReference>
<evidence type="ECO:0000256" key="5">
    <source>
        <dbReference type="SAM" id="SignalP"/>
    </source>
</evidence>
<evidence type="ECO:0000313" key="8">
    <source>
        <dbReference type="Proteomes" id="UP000426246"/>
    </source>
</evidence>
<evidence type="ECO:0000256" key="2">
    <source>
        <dbReference type="ARBA" id="ARBA00022670"/>
    </source>
</evidence>
<dbReference type="GO" id="GO:0006508">
    <property type="term" value="P:proteolysis"/>
    <property type="evidence" value="ECO:0007669"/>
    <property type="project" value="UniProtKB-KW"/>
</dbReference>
<dbReference type="InterPro" id="IPR029045">
    <property type="entry name" value="ClpP/crotonase-like_dom_sf"/>
</dbReference>
<dbReference type="InterPro" id="IPR036034">
    <property type="entry name" value="PDZ_sf"/>
</dbReference>
<dbReference type="Gene3D" id="2.30.42.10">
    <property type="match status" value="1"/>
</dbReference>
<dbReference type="SUPFAM" id="SSF52096">
    <property type="entry name" value="ClpP/crotonase"/>
    <property type="match status" value="1"/>
</dbReference>
<proteinExistence type="inferred from homology"/>
<dbReference type="Proteomes" id="UP000426246">
    <property type="component" value="Chromosome"/>
</dbReference>
<dbReference type="InterPro" id="IPR005151">
    <property type="entry name" value="Tail-specific_protease"/>
</dbReference>
<keyword evidence="5" id="KW-0732">Signal</keyword>
<dbReference type="CDD" id="cd06782">
    <property type="entry name" value="cpPDZ_CPP-like"/>
    <property type="match status" value="1"/>
</dbReference>
<dbReference type="PROSITE" id="PS50106">
    <property type="entry name" value="PDZ"/>
    <property type="match status" value="1"/>
</dbReference>
<dbReference type="Pfam" id="PF03572">
    <property type="entry name" value="Peptidase_S41"/>
    <property type="match status" value="1"/>
</dbReference>
<dbReference type="GO" id="GO:0008236">
    <property type="term" value="F:serine-type peptidase activity"/>
    <property type="evidence" value="ECO:0007669"/>
    <property type="project" value="UniProtKB-KW"/>
</dbReference>
<dbReference type="Gene3D" id="3.90.226.10">
    <property type="entry name" value="2-enoyl-CoA Hydratase, Chain A, domain 1"/>
    <property type="match status" value="1"/>
</dbReference>
<evidence type="ECO:0000313" key="7">
    <source>
        <dbReference type="EMBL" id="QGQ96720.1"/>
    </source>
</evidence>
<keyword evidence="8" id="KW-1185">Reference proteome</keyword>
<gene>
    <name evidence="7" type="ORF">EHS13_18460</name>
</gene>
<dbReference type="KEGG" id="ppsc:EHS13_18460"/>
<evidence type="ECO:0000256" key="1">
    <source>
        <dbReference type="ARBA" id="ARBA00009179"/>
    </source>
</evidence>
<dbReference type="PANTHER" id="PTHR32060:SF30">
    <property type="entry name" value="CARBOXY-TERMINAL PROCESSING PROTEASE CTPA"/>
    <property type="match status" value="1"/>
</dbReference>
<dbReference type="GO" id="GO:0007165">
    <property type="term" value="P:signal transduction"/>
    <property type="evidence" value="ECO:0007669"/>
    <property type="project" value="TreeGrafter"/>
</dbReference>
<dbReference type="InterPro" id="IPR001478">
    <property type="entry name" value="PDZ"/>
</dbReference>
<dbReference type="SMART" id="SM00245">
    <property type="entry name" value="TSPc"/>
    <property type="match status" value="1"/>
</dbReference>
<dbReference type="Pfam" id="PF00595">
    <property type="entry name" value="PDZ"/>
    <property type="match status" value="1"/>
</dbReference>
<comment type="similarity">
    <text evidence="1">Belongs to the peptidase S41A family.</text>
</comment>
<dbReference type="EMBL" id="CP034235">
    <property type="protein sequence ID" value="QGQ96720.1"/>
    <property type="molecule type" value="Genomic_DNA"/>
</dbReference>